<dbReference type="EMBL" id="CP045871">
    <property type="protein sequence ID" value="QGG80069.1"/>
    <property type="molecule type" value="Genomic_DNA"/>
</dbReference>
<dbReference type="AlphaFoldDB" id="A0A5Q2Q6V9"/>
<dbReference type="GO" id="GO:0007165">
    <property type="term" value="P:signal transduction"/>
    <property type="evidence" value="ECO:0007669"/>
    <property type="project" value="UniProtKB-KW"/>
</dbReference>
<dbReference type="RefSeq" id="WP_153713573.1">
    <property type="nucleotide sequence ID" value="NZ_CP045871.1"/>
</dbReference>
<keyword evidence="2" id="KW-1133">Transmembrane helix</keyword>
<protein>
    <recommendedName>
        <fullName evidence="3">Methyl-accepting transducer domain-containing protein</fullName>
    </recommendedName>
</protein>
<feature type="transmembrane region" description="Helical" evidence="2">
    <location>
        <begin position="20"/>
        <end position="40"/>
    </location>
</feature>
<keyword evidence="5" id="KW-1185">Reference proteome</keyword>
<dbReference type="Proteomes" id="UP000388235">
    <property type="component" value="Chromosome"/>
</dbReference>
<dbReference type="InterPro" id="IPR004089">
    <property type="entry name" value="MCPsignal_dom"/>
</dbReference>
<organism evidence="4 5">
    <name type="scientific">Litorivicinus lipolyticus</name>
    <dbReference type="NCBI Taxonomy" id="418701"/>
    <lineage>
        <taxon>Bacteria</taxon>
        <taxon>Pseudomonadati</taxon>
        <taxon>Pseudomonadota</taxon>
        <taxon>Gammaproteobacteria</taxon>
        <taxon>Oceanospirillales</taxon>
        <taxon>Litorivicinaceae</taxon>
        <taxon>Litorivicinus</taxon>
    </lineage>
</organism>
<evidence type="ECO:0000313" key="5">
    <source>
        <dbReference type="Proteomes" id="UP000388235"/>
    </source>
</evidence>
<evidence type="ECO:0000256" key="1">
    <source>
        <dbReference type="PROSITE-ProRule" id="PRU00284"/>
    </source>
</evidence>
<evidence type="ECO:0000313" key="4">
    <source>
        <dbReference type="EMBL" id="QGG80069.1"/>
    </source>
</evidence>
<name>A0A5Q2Q6V9_9GAMM</name>
<evidence type="ECO:0000256" key="2">
    <source>
        <dbReference type="SAM" id="Phobius"/>
    </source>
</evidence>
<dbReference type="PROSITE" id="PS50111">
    <property type="entry name" value="CHEMOTAXIS_TRANSDUC_2"/>
    <property type="match status" value="1"/>
</dbReference>
<dbReference type="Pfam" id="PF00015">
    <property type="entry name" value="MCPsignal"/>
    <property type="match status" value="1"/>
</dbReference>
<dbReference type="GO" id="GO:0006935">
    <property type="term" value="P:chemotaxis"/>
    <property type="evidence" value="ECO:0007669"/>
    <property type="project" value="UniProtKB-ARBA"/>
</dbReference>
<gene>
    <name evidence="4" type="ORF">GH975_05565</name>
</gene>
<reference evidence="4 5" key="1">
    <citation type="submission" date="2019-11" db="EMBL/GenBank/DDBJ databases">
        <authorList>
            <person name="Khan S.A."/>
            <person name="Jeon C.O."/>
            <person name="Chun B.H."/>
        </authorList>
    </citation>
    <scope>NUCLEOTIDE SEQUENCE [LARGE SCALE GENOMIC DNA]</scope>
    <source>
        <strain evidence="4 5">IMCC 1097</strain>
    </source>
</reference>
<dbReference type="KEGG" id="llp:GH975_05565"/>
<dbReference type="SUPFAM" id="SSF58104">
    <property type="entry name" value="Methyl-accepting chemotaxis protein (MCP) signaling domain"/>
    <property type="match status" value="1"/>
</dbReference>
<keyword evidence="2" id="KW-0472">Membrane</keyword>
<proteinExistence type="predicted"/>
<feature type="domain" description="Methyl-accepting transducer" evidence="3">
    <location>
        <begin position="95"/>
        <end position="250"/>
    </location>
</feature>
<accession>A0A5Q2Q6V9</accession>
<evidence type="ECO:0000259" key="3">
    <source>
        <dbReference type="PROSITE" id="PS50111"/>
    </source>
</evidence>
<keyword evidence="1" id="KW-0807">Transducer</keyword>
<sequence length="259" mass="27420">MNYTLDLSLIAAAVGTASLNTPAAIIAGFGLSVVVAYRAFDRVRQTHGAQVISLERGQLQLASQELNAFWAPCNVTSQLTPSNPDTHLHHHLLTTEDALMQASTEAGGLDGLLEDLQHRGQHAELLALNALFDAAAADGEGGGFAVVAEETLRLAQRSVALSTAARPIVRQIHLSADALASQLTRYVRSGTDATQAIDAIATLAQSIAVTLLDIEGQLTRAISSDERLRGRLQSLSHTLENSVTVATQLQSLCSKLKKA</sequence>
<dbReference type="GO" id="GO:0016020">
    <property type="term" value="C:membrane"/>
    <property type="evidence" value="ECO:0007669"/>
    <property type="project" value="InterPro"/>
</dbReference>
<dbReference type="Gene3D" id="1.10.287.950">
    <property type="entry name" value="Methyl-accepting chemotaxis protein"/>
    <property type="match status" value="1"/>
</dbReference>
<keyword evidence="2" id="KW-0812">Transmembrane</keyword>